<evidence type="ECO:0000313" key="3">
    <source>
        <dbReference type="Proteomes" id="UP000003558"/>
    </source>
</evidence>
<organism evidence="2 3">
    <name type="scientific">Gordonia alkanivorans NBRC 16433</name>
    <dbReference type="NCBI Taxonomy" id="1027371"/>
    <lineage>
        <taxon>Bacteria</taxon>
        <taxon>Bacillati</taxon>
        <taxon>Actinomycetota</taxon>
        <taxon>Actinomycetes</taxon>
        <taxon>Mycobacteriales</taxon>
        <taxon>Gordoniaceae</taxon>
        <taxon>Gordonia</taxon>
    </lineage>
</organism>
<feature type="region of interest" description="Disordered" evidence="1">
    <location>
        <begin position="348"/>
        <end position="367"/>
    </location>
</feature>
<dbReference type="Gene3D" id="3.90.1200.10">
    <property type="match status" value="1"/>
</dbReference>
<evidence type="ECO:0000313" key="2">
    <source>
        <dbReference type="EMBL" id="GAA10787.1"/>
    </source>
</evidence>
<sequence length="417" mass="45030">MGYDMTVITESRITSVVRAAEALLSHRAGSSVVLDDPEDLGGSGRTTVVRVRVAQNPLSLDRSLVIKALPEHEDPQAFHREIASYKYATALPNESRPGPQLIASDPDLRLMVLSDLGHGRSMLEYLDGVDPVETSRAVSAWGQALGRMHAATVGGEIDFDALVRRGRSGTEGRDILRDEARRSVEALAGHAAALGVQVPDRVIEALETAAALFDDGEHRAFSPSDVGPENIMINDDGVQFMDYEWGGFRDATLDIAYAVVTMTAQLPARAAARATDLEVSMVDAWRSEVNPIWPALAHEREMQRKVLVARLLWVWLSTAWMLPADTDLIATENAVGADSDASLEMTPFDPELQGSAAGTPTESTGGFTHDWALHTNDPRVLVSRWTDLAAAAGRAGEDAIADFATATGLALQRIWMA</sequence>
<reference evidence="2 3" key="1">
    <citation type="submission" date="2011-05" db="EMBL/GenBank/DDBJ databases">
        <title>Whole genome shotgun sequence of Gordonia alkanivorans NBRC 16433.</title>
        <authorList>
            <person name="Hosoyama A."/>
            <person name="Nakamura S."/>
            <person name="Takarada H."/>
            <person name="Tsuchikane K."/>
            <person name="Yamazaki S."/>
            <person name="Fujita N."/>
        </authorList>
    </citation>
    <scope>NUCLEOTIDE SEQUENCE [LARGE SCALE GENOMIC DNA]</scope>
    <source>
        <strain evidence="2 3">NBRC 16433</strain>
    </source>
</reference>
<dbReference type="EMBL" id="BACI01000014">
    <property type="protein sequence ID" value="GAA10787.1"/>
    <property type="molecule type" value="Genomic_DNA"/>
</dbReference>
<gene>
    <name evidence="2" type="ORF">GOALK_014_00100</name>
</gene>
<name>F9VQ98_9ACTN</name>
<evidence type="ECO:0008006" key="4">
    <source>
        <dbReference type="Google" id="ProtNLM"/>
    </source>
</evidence>
<accession>F9VQ98</accession>
<feature type="compositionally biased region" description="Polar residues" evidence="1">
    <location>
        <begin position="356"/>
        <end position="366"/>
    </location>
</feature>
<dbReference type="Proteomes" id="UP000003558">
    <property type="component" value="Unassembled WGS sequence"/>
</dbReference>
<dbReference type="SUPFAM" id="SSF56112">
    <property type="entry name" value="Protein kinase-like (PK-like)"/>
    <property type="match status" value="1"/>
</dbReference>
<dbReference type="InterPro" id="IPR011009">
    <property type="entry name" value="Kinase-like_dom_sf"/>
</dbReference>
<evidence type="ECO:0000256" key="1">
    <source>
        <dbReference type="SAM" id="MobiDB-lite"/>
    </source>
</evidence>
<dbReference type="eggNOG" id="COG2334">
    <property type="taxonomic scope" value="Bacteria"/>
</dbReference>
<protein>
    <recommendedName>
        <fullName evidence="4">Aminoglycoside phosphotransferase domain-containing protein</fullName>
    </recommendedName>
</protein>
<dbReference type="STRING" id="1027371.GOALK_014_00100"/>
<proteinExistence type="predicted"/>
<comment type="caution">
    <text evidence="2">The sequence shown here is derived from an EMBL/GenBank/DDBJ whole genome shotgun (WGS) entry which is preliminary data.</text>
</comment>
<dbReference type="AlphaFoldDB" id="F9VQ98"/>